<evidence type="ECO:0000256" key="1">
    <source>
        <dbReference type="SAM" id="SignalP"/>
    </source>
</evidence>
<dbReference type="InterPro" id="IPR041013">
    <property type="entry name" value="AOC-like"/>
</dbReference>
<dbReference type="InterPro" id="IPR034871">
    <property type="entry name" value="Allene_oxi_cyc_sf"/>
</dbReference>
<dbReference type="SUPFAM" id="SSF141493">
    <property type="entry name" value="Allene oxide cyclase-like"/>
    <property type="match status" value="1"/>
</dbReference>
<dbReference type="Gene3D" id="2.40.480.10">
    <property type="entry name" value="Allene oxide cyclase-like"/>
    <property type="match status" value="1"/>
</dbReference>
<dbReference type="RefSeq" id="WP_179203185.1">
    <property type="nucleotide sequence ID" value="NZ_JAGJBZ010000002.1"/>
</dbReference>
<evidence type="ECO:0000259" key="2">
    <source>
        <dbReference type="Pfam" id="PF18678"/>
    </source>
</evidence>
<reference evidence="3 4" key="1">
    <citation type="journal article" date="2023" name="Microb. Genom.">
        <title>Mesoterricola silvestris gen. nov., sp. nov., Mesoterricola sediminis sp. nov., Geothrix oryzae sp. nov., Geothrix edaphica sp. nov., Geothrix rubra sp. nov., and Geothrix limicola sp. nov., six novel members of Acidobacteriota isolated from soils.</title>
        <authorList>
            <person name="Weisberg A.J."/>
            <person name="Pearce E."/>
            <person name="Kramer C.G."/>
            <person name="Chang J.H."/>
            <person name="Clarke C.R."/>
        </authorList>
    </citation>
    <scope>NUCLEOTIDE SEQUENCE [LARGE SCALE GENOMIC DNA]</scope>
    <source>
        <strain evidence="3 4">NRRL_B-2795</strain>
    </source>
</reference>
<keyword evidence="1" id="KW-0732">Signal</keyword>
<name>A0ABU4L798_9ACTN</name>
<keyword evidence="4" id="KW-1185">Reference proteome</keyword>
<feature type="domain" description="Allene oxide cyclase barrel-like" evidence="2">
    <location>
        <begin position="60"/>
        <end position="159"/>
    </location>
</feature>
<feature type="chain" id="PRO_5046393502" description="Allene oxide cyclase barrel-like domain-containing protein" evidence="1">
    <location>
        <begin position="20"/>
        <end position="170"/>
    </location>
</feature>
<evidence type="ECO:0000313" key="3">
    <source>
        <dbReference type="EMBL" id="MDX2911205.1"/>
    </source>
</evidence>
<feature type="signal peptide" evidence="1">
    <location>
        <begin position="1"/>
        <end position="19"/>
    </location>
</feature>
<evidence type="ECO:0000313" key="4">
    <source>
        <dbReference type="Proteomes" id="UP001271723"/>
    </source>
</evidence>
<dbReference type="Proteomes" id="UP001271723">
    <property type="component" value="Unassembled WGS sequence"/>
</dbReference>
<protein>
    <recommendedName>
        <fullName evidence="2">Allene oxide cyclase barrel-like domain-containing protein</fullName>
    </recommendedName>
</protein>
<gene>
    <name evidence="3" type="ORF">PV517_21200</name>
</gene>
<dbReference type="Pfam" id="PF18678">
    <property type="entry name" value="AOC_like"/>
    <property type="match status" value="1"/>
</dbReference>
<proteinExistence type="predicted"/>
<comment type="caution">
    <text evidence="3">The sequence shown here is derived from an EMBL/GenBank/DDBJ whole genome shotgun (WGS) entry which is preliminary data.</text>
</comment>
<dbReference type="EMBL" id="JARAVY010000008">
    <property type="protein sequence ID" value="MDX2911205.1"/>
    <property type="molecule type" value="Genomic_DNA"/>
</dbReference>
<sequence>MRKPIRPVFATAAATGAFALGLALTPAAADATPASRPHPHPHRAVTIKAVEKGTAINMVDVAPADSALGDQLIGTGDLTTPAGRELGTSSFVGVSTDAKPRTAELLTFVYELPDGKITTSGTARLSATGPVFDEKFAITGGTGAYKNATGQVRVVQETVERAKVTFSIHH</sequence>
<dbReference type="InterPro" id="IPR044859">
    <property type="entry name" value="Allene_oxi_cyc_Dirigent"/>
</dbReference>
<accession>A0ABU4L798</accession>
<organism evidence="3 4">
    <name type="scientific">Streptomyces griseiscabiei</name>
    <dbReference type="NCBI Taxonomy" id="2993540"/>
    <lineage>
        <taxon>Bacteria</taxon>
        <taxon>Bacillati</taxon>
        <taxon>Actinomycetota</taxon>
        <taxon>Actinomycetes</taxon>
        <taxon>Kitasatosporales</taxon>
        <taxon>Streptomycetaceae</taxon>
        <taxon>Streptomyces</taxon>
    </lineage>
</organism>